<evidence type="ECO:0000256" key="1">
    <source>
        <dbReference type="SAM" id="MobiDB-lite"/>
    </source>
</evidence>
<dbReference type="EMBL" id="CAWUFR010001006">
    <property type="protein sequence ID" value="CAK6982380.1"/>
    <property type="molecule type" value="Genomic_DNA"/>
</dbReference>
<dbReference type="Proteomes" id="UP001314229">
    <property type="component" value="Unassembled WGS sequence"/>
</dbReference>
<feature type="compositionally biased region" description="Low complexity" evidence="1">
    <location>
        <begin position="91"/>
        <end position="106"/>
    </location>
</feature>
<feature type="domain" description="DUF6729" evidence="2">
    <location>
        <begin position="135"/>
        <end position="353"/>
    </location>
</feature>
<gene>
    <name evidence="3" type="ORF">FSCOSCO3_A019197</name>
</gene>
<feature type="compositionally biased region" description="Polar residues" evidence="1">
    <location>
        <begin position="66"/>
        <end position="90"/>
    </location>
</feature>
<protein>
    <recommendedName>
        <fullName evidence="2">DUF6729 domain-containing protein</fullName>
    </recommendedName>
</protein>
<organism evidence="3 4">
    <name type="scientific">Scomber scombrus</name>
    <name type="common">Atlantic mackerel</name>
    <name type="synonym">Scomber vernalis</name>
    <dbReference type="NCBI Taxonomy" id="13677"/>
    <lineage>
        <taxon>Eukaryota</taxon>
        <taxon>Metazoa</taxon>
        <taxon>Chordata</taxon>
        <taxon>Craniata</taxon>
        <taxon>Vertebrata</taxon>
        <taxon>Euteleostomi</taxon>
        <taxon>Actinopterygii</taxon>
        <taxon>Neopterygii</taxon>
        <taxon>Teleostei</taxon>
        <taxon>Neoteleostei</taxon>
        <taxon>Acanthomorphata</taxon>
        <taxon>Pelagiaria</taxon>
        <taxon>Scombriformes</taxon>
        <taxon>Scombridae</taxon>
        <taxon>Scomber</taxon>
    </lineage>
</organism>
<dbReference type="InterPro" id="IPR046616">
    <property type="entry name" value="DUF6729"/>
</dbReference>
<feature type="non-terminal residue" evidence="3">
    <location>
        <position position="452"/>
    </location>
</feature>
<dbReference type="Pfam" id="PF20499">
    <property type="entry name" value="DUF6729"/>
    <property type="match status" value="1"/>
</dbReference>
<name>A0AAV1QFV2_SCOSC</name>
<evidence type="ECO:0000313" key="4">
    <source>
        <dbReference type="Proteomes" id="UP001314229"/>
    </source>
</evidence>
<dbReference type="PANTHER" id="PTHR24401:SF29">
    <property type="entry name" value="SI:CH211-243P7.3-RELATED"/>
    <property type="match status" value="1"/>
</dbReference>
<reference evidence="3 4" key="1">
    <citation type="submission" date="2024-01" db="EMBL/GenBank/DDBJ databases">
        <authorList>
            <person name="Alioto T."/>
            <person name="Alioto T."/>
            <person name="Gomez Garrido J."/>
        </authorList>
    </citation>
    <scope>NUCLEOTIDE SEQUENCE [LARGE SCALE GENOMIC DNA]</scope>
</reference>
<sequence>MEVQFGQYRGQTSMTFRELYESTDKDVSSYRSWIRTKAVNTPGSSMSKLKLYVVRRDRSQLPASPASATTAGRPSTSTDQSPSARQSASSGAAVGTPAPSTPSSSARKTGDPRAPQPSSSSTNQRKSSSSPRKRTAHEWVSRALLVRDQTGRAVLCENLTLWHHPPGPRMVYNQRPSSPDTFFQRPFFYWAPYRLWRYHLKCPNCAHKLTGCGVYKTVRKVVDRDGWYYMGTEYLECRYCRKKVASWSNSVRKQLDPSHQDLFPAVLTYRLSCDLRVVGQLKSRTLGNSVNQLYNTLQEQHSDAWMRRAINYLGVCEQFLALSNVRGHFPPPPQMPPLPSPIWLLTVFVYDVLTRLDEFKARIMSTFGSIIKMDSTKMASAASDTAAWVTNVGNEHGQVLMSVLTCSEGLSRMVAGLMRRYRLAGVPPPEVIYVDRDCCKRDGLSTTAALFQ</sequence>
<dbReference type="AlphaFoldDB" id="A0AAV1QFV2"/>
<dbReference type="PANTHER" id="PTHR24401">
    <property type="entry name" value="SI:CH211-243P7.3-RELATED"/>
    <property type="match status" value="1"/>
</dbReference>
<evidence type="ECO:0000259" key="2">
    <source>
        <dbReference type="Pfam" id="PF20499"/>
    </source>
</evidence>
<proteinExistence type="predicted"/>
<feature type="region of interest" description="Disordered" evidence="1">
    <location>
        <begin position="59"/>
        <end position="136"/>
    </location>
</feature>
<evidence type="ECO:0000313" key="3">
    <source>
        <dbReference type="EMBL" id="CAK6982380.1"/>
    </source>
</evidence>
<accession>A0AAV1QFV2</accession>
<comment type="caution">
    <text evidence="3">The sequence shown here is derived from an EMBL/GenBank/DDBJ whole genome shotgun (WGS) entry which is preliminary data.</text>
</comment>
<keyword evidence="4" id="KW-1185">Reference proteome</keyword>
<feature type="compositionally biased region" description="Low complexity" evidence="1">
    <location>
        <begin position="118"/>
        <end position="130"/>
    </location>
</feature>